<proteinExistence type="predicted"/>
<sequence length="265" mass="30783">MHHFRTANVVLTRYKAINTIPKFRTLLKSLENLHTLYLLHTHTQLGKYLKQTFEDGVIFPSIRTLAIQSYCHHILRCCPNVTSLWCVRDDGKKLLSTIQKYCKKIEEIRGFGGDEKFIIAILMGSIQALAKAVPNLRVFEVWDTDYVSFLKHLPSFKNFNTLIIKTSHTHVNKNIDLEEYTTSQLLQLATARNLTGANERSLAKKCIKDFKIRFESLPPAAERRRIRLMHAFVDKPTRGWDYDQDQHVQFDADRCSGKYLEVNLD</sequence>
<keyword evidence="2" id="KW-1185">Reference proteome</keyword>
<evidence type="ECO:0000313" key="2">
    <source>
        <dbReference type="Proteomes" id="UP000283269"/>
    </source>
</evidence>
<dbReference type="Gene3D" id="3.80.10.10">
    <property type="entry name" value="Ribonuclease Inhibitor"/>
    <property type="match status" value="1"/>
</dbReference>
<protein>
    <recommendedName>
        <fullName evidence="3">F-box domain-containing protein</fullName>
    </recommendedName>
</protein>
<evidence type="ECO:0000313" key="1">
    <source>
        <dbReference type="EMBL" id="PPQ79434.1"/>
    </source>
</evidence>
<dbReference type="OrthoDB" id="3251070at2759"/>
<dbReference type="Proteomes" id="UP000283269">
    <property type="component" value="Unassembled WGS sequence"/>
</dbReference>
<dbReference type="InterPro" id="IPR032675">
    <property type="entry name" value="LRR_dom_sf"/>
</dbReference>
<gene>
    <name evidence="1" type="ORF">CVT25_002703</name>
</gene>
<dbReference type="AlphaFoldDB" id="A0A409WLN3"/>
<organism evidence="1 2">
    <name type="scientific">Psilocybe cyanescens</name>
    <dbReference type="NCBI Taxonomy" id="93625"/>
    <lineage>
        <taxon>Eukaryota</taxon>
        <taxon>Fungi</taxon>
        <taxon>Dikarya</taxon>
        <taxon>Basidiomycota</taxon>
        <taxon>Agaricomycotina</taxon>
        <taxon>Agaricomycetes</taxon>
        <taxon>Agaricomycetidae</taxon>
        <taxon>Agaricales</taxon>
        <taxon>Agaricineae</taxon>
        <taxon>Strophariaceae</taxon>
        <taxon>Psilocybe</taxon>
    </lineage>
</organism>
<dbReference type="EMBL" id="NHYD01003376">
    <property type="protein sequence ID" value="PPQ79434.1"/>
    <property type="molecule type" value="Genomic_DNA"/>
</dbReference>
<evidence type="ECO:0008006" key="3">
    <source>
        <dbReference type="Google" id="ProtNLM"/>
    </source>
</evidence>
<reference evidence="1 2" key="1">
    <citation type="journal article" date="2018" name="Evol. Lett.">
        <title>Horizontal gene cluster transfer increased hallucinogenic mushroom diversity.</title>
        <authorList>
            <person name="Reynolds H.T."/>
            <person name="Vijayakumar V."/>
            <person name="Gluck-Thaler E."/>
            <person name="Korotkin H.B."/>
            <person name="Matheny P.B."/>
            <person name="Slot J.C."/>
        </authorList>
    </citation>
    <scope>NUCLEOTIDE SEQUENCE [LARGE SCALE GENOMIC DNA]</scope>
    <source>
        <strain evidence="1 2">2631</strain>
    </source>
</reference>
<comment type="caution">
    <text evidence="1">The sequence shown here is derived from an EMBL/GenBank/DDBJ whole genome shotgun (WGS) entry which is preliminary data.</text>
</comment>
<dbReference type="InParanoid" id="A0A409WLN3"/>
<name>A0A409WLN3_PSICY</name>
<accession>A0A409WLN3</accession>